<accession>A0A8T0HX92</accession>
<dbReference type="PANTHER" id="PTHR12702:SF0">
    <property type="entry name" value="EXOCYST COMPLEX COMPONENT 6"/>
    <property type="match status" value="1"/>
</dbReference>
<evidence type="ECO:0000256" key="2">
    <source>
        <dbReference type="ARBA" id="ARBA00007944"/>
    </source>
</evidence>
<proteinExistence type="inferred from homology"/>
<comment type="subcellular location">
    <subcellularLocation>
        <location evidence="1">Cytoplasm</location>
        <location evidence="1">Cytosol</location>
    </subcellularLocation>
</comment>
<evidence type="ECO:0000259" key="11">
    <source>
        <dbReference type="Pfam" id="PF20651"/>
    </source>
</evidence>
<dbReference type="GO" id="GO:0060321">
    <property type="term" value="P:acceptance of pollen"/>
    <property type="evidence" value="ECO:0007669"/>
    <property type="project" value="UniProtKB-ARBA"/>
</dbReference>
<feature type="region of interest" description="Disordered" evidence="9">
    <location>
        <begin position="220"/>
        <end position="246"/>
    </location>
</feature>
<comment type="caution">
    <text evidence="12">The sequence shown here is derived from an EMBL/GenBank/DDBJ whole genome shotgun (WGS) entry which is preliminary data.</text>
</comment>
<dbReference type="InterPro" id="IPR042045">
    <property type="entry name" value="EXOC6/Sec15_C_dom1"/>
</dbReference>
<dbReference type="PIRSF" id="PIRSF025007">
    <property type="entry name" value="Sec15"/>
    <property type="match status" value="1"/>
</dbReference>
<evidence type="ECO:0000256" key="9">
    <source>
        <dbReference type="SAM" id="MobiDB-lite"/>
    </source>
</evidence>
<dbReference type="Proteomes" id="UP000822688">
    <property type="component" value="Chromosome 5"/>
</dbReference>
<dbReference type="FunFam" id="1.20.58.670:FF:000002">
    <property type="entry name" value="Exocyst complex component"/>
    <property type="match status" value="1"/>
</dbReference>
<comment type="similarity">
    <text evidence="2 8">Belongs to the SEC15 family.</text>
</comment>
<evidence type="ECO:0000256" key="4">
    <source>
        <dbReference type="ARBA" id="ARBA00022483"/>
    </source>
</evidence>
<dbReference type="AlphaFoldDB" id="A0A8T0HX92"/>
<dbReference type="InterPro" id="IPR007225">
    <property type="entry name" value="EXOC6/Sec15"/>
</dbReference>
<evidence type="ECO:0000256" key="5">
    <source>
        <dbReference type="ARBA" id="ARBA00022490"/>
    </source>
</evidence>
<organism evidence="12 13">
    <name type="scientific">Ceratodon purpureus</name>
    <name type="common">Fire moss</name>
    <name type="synonym">Dicranum purpureum</name>
    <dbReference type="NCBI Taxonomy" id="3225"/>
    <lineage>
        <taxon>Eukaryota</taxon>
        <taxon>Viridiplantae</taxon>
        <taxon>Streptophyta</taxon>
        <taxon>Embryophyta</taxon>
        <taxon>Bryophyta</taxon>
        <taxon>Bryophytina</taxon>
        <taxon>Bryopsida</taxon>
        <taxon>Dicranidae</taxon>
        <taxon>Pseudoditrichales</taxon>
        <taxon>Ditrichaceae</taxon>
        <taxon>Ceratodon</taxon>
    </lineage>
</organism>
<dbReference type="InterPro" id="IPR042044">
    <property type="entry name" value="EXOC6PINT-1/Sec15/Tip20_C_dom2"/>
</dbReference>
<sequence>MSKGKRVLENGDGGMAGVDDSALASAIGNGEDLAPFIRAAFEMGKPEALVHQLKSFVKKKEVEIEDLCKLHYSEFIRAVDELRYVLVDADELKAGLAEENKQLQVVGDTLLQMLDALIQSHGTKKNLMQAIDSLKSCTAVVDLCMRVNEHIMSDSYYPALKALDIMERDFMPVLPARALRLLLERQIPVCRAHIERKVNKEFNDWLVHIRSASREIGQLSIGQASSARQREEDVRGRQREAEEQSRSGSKELVYILEMDDLDEDDSQLKFDLTPVYRAYHINTCLGMQDQFREHYFKNRQLQLNSDLQISTSQSFLESHQSYFAQLAGFFIVEDHVLRSAGGLMSSARTEQLWESAISKMTVVMEDQFSRMQDASHLLLVKDYVSLLGATLRRYGYQVGPLMEVLDTMRDKYHELLIADRRHRVNDVLANDKYEQMRMRKEYEYNMNVLAFHLQTVDVMPAFPYVAPFSATVPECCRIVRSFIEDSVSFLAYGGHIDYYDLVKMYLDKFLVTVLNEALLRLVRSPALRSVEQAMQIAANMTVLETACDYFAHHAAKLCGIPTRLVQGPHGALSAQATLRNSQAVAHDTMIKLVKSKVEECMNLTLIINWTPDEEPEIANDFMTTLPNDVYIYFQSIAQTSQEILPPTAFYKVISGVLEHISTSIMETFLSEDVKRFNIYAVMGIDNDLKVLEAFADDKCQTSVQDMVPGAQPLKSFLAEARQMVNLFMATQPDLYLNPVIRERNYNALDPRDIILIGEKFKDLPDKMFGGGRGGRVVAKKRLIDALIKRLKNEA</sequence>
<evidence type="ECO:0000256" key="8">
    <source>
        <dbReference type="PIRNR" id="PIRNR025007"/>
    </source>
</evidence>
<dbReference type="GO" id="GO:0000145">
    <property type="term" value="C:exocyst"/>
    <property type="evidence" value="ECO:0007669"/>
    <property type="project" value="UniProtKB-UniRule"/>
</dbReference>
<dbReference type="InterPro" id="IPR046361">
    <property type="entry name" value="EXOC6/Sec15_C"/>
</dbReference>
<feature type="domain" description="Exocyst complex subunit EXOC6/Sec15 C-terminal" evidence="10">
    <location>
        <begin position="400"/>
        <end position="759"/>
    </location>
</feature>
<feature type="domain" description="Exocyst complex component EXOC6/Sec15 N-terminal" evidence="11">
    <location>
        <begin position="52"/>
        <end position="220"/>
    </location>
</feature>
<evidence type="ECO:0000313" key="13">
    <source>
        <dbReference type="Proteomes" id="UP000822688"/>
    </source>
</evidence>
<evidence type="ECO:0000313" key="12">
    <source>
        <dbReference type="EMBL" id="KAG0575742.1"/>
    </source>
</evidence>
<dbReference type="GO" id="GO:0009846">
    <property type="term" value="P:pollen germination"/>
    <property type="evidence" value="ECO:0007669"/>
    <property type="project" value="UniProtKB-ARBA"/>
</dbReference>
<dbReference type="Gene3D" id="1.20.58.670">
    <property type="entry name" value="Dsl1p vesicle tethering complex, Tip20p subunit, domain D"/>
    <property type="match status" value="1"/>
</dbReference>
<keyword evidence="6" id="KW-0175">Coiled coil</keyword>
<evidence type="ECO:0000259" key="10">
    <source>
        <dbReference type="Pfam" id="PF04091"/>
    </source>
</evidence>
<dbReference type="Pfam" id="PF20651">
    <property type="entry name" value="EXOC6_Sec15_N"/>
    <property type="match status" value="1"/>
</dbReference>
<feature type="compositionally biased region" description="Basic and acidic residues" evidence="9">
    <location>
        <begin position="228"/>
        <end position="246"/>
    </location>
</feature>
<dbReference type="GO" id="GO:0005829">
    <property type="term" value="C:cytosol"/>
    <property type="evidence" value="ECO:0007669"/>
    <property type="project" value="UniProtKB-SubCell"/>
</dbReference>
<dbReference type="EMBL" id="CM026425">
    <property type="protein sequence ID" value="KAG0575742.1"/>
    <property type="molecule type" value="Genomic_DNA"/>
</dbReference>
<name>A0A8T0HX92_CERPU</name>
<evidence type="ECO:0000256" key="1">
    <source>
        <dbReference type="ARBA" id="ARBA00004514"/>
    </source>
</evidence>
<dbReference type="InterPro" id="IPR048359">
    <property type="entry name" value="EXOC6_Sec15_N"/>
</dbReference>
<dbReference type="Gene3D" id="1.10.357.30">
    <property type="entry name" value="Exocyst complex subunit Sec15 C-terminal domain, N-terminal subdomain"/>
    <property type="match status" value="1"/>
</dbReference>
<protein>
    <recommendedName>
        <fullName evidence="8">Exocyst complex component</fullName>
    </recommendedName>
</protein>
<dbReference type="PANTHER" id="PTHR12702">
    <property type="entry name" value="SEC15"/>
    <property type="match status" value="1"/>
</dbReference>
<evidence type="ECO:0000256" key="7">
    <source>
        <dbReference type="ARBA" id="ARBA00053307"/>
    </source>
</evidence>
<evidence type="ECO:0000256" key="3">
    <source>
        <dbReference type="ARBA" id="ARBA00022448"/>
    </source>
</evidence>
<dbReference type="GO" id="GO:0006893">
    <property type="term" value="P:Golgi to plasma membrane transport"/>
    <property type="evidence" value="ECO:0007669"/>
    <property type="project" value="TreeGrafter"/>
</dbReference>
<dbReference type="Pfam" id="PF04091">
    <property type="entry name" value="Sec15_C"/>
    <property type="match status" value="1"/>
</dbReference>
<keyword evidence="4 8" id="KW-0268">Exocytosis</keyword>
<keyword evidence="13" id="KW-1185">Reference proteome</keyword>
<evidence type="ECO:0000256" key="6">
    <source>
        <dbReference type="ARBA" id="ARBA00023054"/>
    </source>
</evidence>
<gene>
    <name evidence="12" type="ORF">KC19_5G027200</name>
</gene>
<dbReference type="FunFam" id="1.10.357.30:FF:000002">
    <property type="entry name" value="Exocyst complex component"/>
    <property type="match status" value="1"/>
</dbReference>
<comment type="function">
    <text evidence="7">Component of the exocyst complex involved in the docking of exocytic vesicles with fusion sites on the plasma membrane during regulated or polarized secretion. Involved in polarized cell growth and organ morphogenesis. During cytokinesis, involved in cell plate initiation, cell plate maturation and formation of new primary cell wall.</text>
</comment>
<dbReference type="GO" id="GO:0006886">
    <property type="term" value="P:intracellular protein transport"/>
    <property type="evidence" value="ECO:0007669"/>
    <property type="project" value="InterPro"/>
</dbReference>
<dbReference type="GO" id="GO:0016020">
    <property type="term" value="C:membrane"/>
    <property type="evidence" value="ECO:0007669"/>
    <property type="project" value="TreeGrafter"/>
</dbReference>
<dbReference type="OrthoDB" id="10267033at2759"/>
<dbReference type="GO" id="GO:0090522">
    <property type="term" value="P:vesicle tethering involved in exocytosis"/>
    <property type="evidence" value="ECO:0007669"/>
    <property type="project" value="UniProtKB-UniRule"/>
</dbReference>
<reference evidence="12" key="1">
    <citation type="submission" date="2020-06" db="EMBL/GenBank/DDBJ databases">
        <title>WGS assembly of Ceratodon purpureus strain R40.</title>
        <authorList>
            <person name="Carey S.B."/>
            <person name="Jenkins J."/>
            <person name="Shu S."/>
            <person name="Lovell J.T."/>
            <person name="Sreedasyam A."/>
            <person name="Maumus F."/>
            <person name="Tiley G.P."/>
            <person name="Fernandez-Pozo N."/>
            <person name="Barry K."/>
            <person name="Chen C."/>
            <person name="Wang M."/>
            <person name="Lipzen A."/>
            <person name="Daum C."/>
            <person name="Saski C.A."/>
            <person name="Payton A.C."/>
            <person name="Mcbreen J.C."/>
            <person name="Conrad R.E."/>
            <person name="Kollar L.M."/>
            <person name="Olsson S."/>
            <person name="Huttunen S."/>
            <person name="Landis J.B."/>
            <person name="Wickett N.J."/>
            <person name="Johnson M.G."/>
            <person name="Rensing S.A."/>
            <person name="Grimwood J."/>
            <person name="Schmutz J."/>
            <person name="Mcdaniel S.F."/>
        </authorList>
    </citation>
    <scope>NUCLEOTIDE SEQUENCE</scope>
    <source>
        <strain evidence="12">R40</strain>
    </source>
</reference>
<keyword evidence="5" id="KW-0963">Cytoplasm</keyword>
<keyword evidence="3 8" id="KW-0813">Transport</keyword>
<dbReference type="GO" id="GO:0009860">
    <property type="term" value="P:pollen tube growth"/>
    <property type="evidence" value="ECO:0007669"/>
    <property type="project" value="UniProtKB-ARBA"/>
</dbReference>